<evidence type="ECO:0000313" key="1">
    <source>
        <dbReference type="EMBL" id="MBB2188886.1"/>
    </source>
</evidence>
<reference evidence="1 2" key="1">
    <citation type="submission" date="2020-04" db="EMBL/GenBank/DDBJ databases">
        <title>Description of novel Gluconacetobacter.</title>
        <authorList>
            <person name="Sombolestani A."/>
        </authorList>
    </citation>
    <scope>NUCLEOTIDE SEQUENCE [LARGE SCALE GENOMIC DNA]</scope>
    <source>
        <strain evidence="1 2">LMG 21311</strain>
    </source>
</reference>
<accession>A0A7W4JQ83</accession>
<organism evidence="1 2">
    <name type="scientific">Gluconacetobacter azotocaptans</name>
    <dbReference type="NCBI Taxonomy" id="142834"/>
    <lineage>
        <taxon>Bacteria</taxon>
        <taxon>Pseudomonadati</taxon>
        <taxon>Pseudomonadota</taxon>
        <taxon>Alphaproteobacteria</taxon>
        <taxon>Acetobacterales</taxon>
        <taxon>Acetobacteraceae</taxon>
        <taxon>Gluconacetobacter</taxon>
    </lineage>
</organism>
<gene>
    <name evidence="1" type="ORF">HLH34_02770</name>
</gene>
<dbReference type="RefSeq" id="WP_183118081.1">
    <property type="nucleotide sequence ID" value="NZ_JAFFJD010000009.1"/>
</dbReference>
<sequence length="177" mass="19213">MAKPATRDVGQVWWTHRILDAAMFRDLGLSLPVLFLLLSGLSGCSHVSAEAPEVICTDIGEVNLAAFVSSSDYPASEYRRVVRTGLSCRSASGEALVVPQHHRALPYLRVHVVRSRTNGYISMTLSQHGRLVASERETLSDLTGRLGPDALTADIHALSQKLWLDSLPDLTPTPAGQ</sequence>
<evidence type="ECO:0000313" key="2">
    <source>
        <dbReference type="Proteomes" id="UP000555756"/>
    </source>
</evidence>
<keyword evidence="2" id="KW-1185">Reference proteome</keyword>
<protein>
    <submittedName>
        <fullName evidence="1">Uncharacterized protein</fullName>
    </submittedName>
</protein>
<dbReference type="AlphaFoldDB" id="A0A7W4JQ83"/>
<dbReference type="Proteomes" id="UP000555756">
    <property type="component" value="Unassembled WGS sequence"/>
</dbReference>
<name>A0A7W4JQ83_9PROT</name>
<dbReference type="EMBL" id="JABEQF010000002">
    <property type="protein sequence ID" value="MBB2188886.1"/>
    <property type="molecule type" value="Genomic_DNA"/>
</dbReference>
<comment type="caution">
    <text evidence="1">The sequence shown here is derived from an EMBL/GenBank/DDBJ whole genome shotgun (WGS) entry which is preliminary data.</text>
</comment>
<proteinExistence type="predicted"/>